<reference evidence="3 4" key="1">
    <citation type="submission" date="2024-06" db="EMBL/GenBank/DDBJ databases">
        <title>Genomic Encyclopedia of Type Strains, Phase IV (KMG-IV): sequencing the most valuable type-strain genomes for metagenomic binning, comparative biology and taxonomic classification.</title>
        <authorList>
            <person name="Goeker M."/>
        </authorList>
    </citation>
    <scope>NUCLEOTIDE SEQUENCE [LARGE SCALE GENOMIC DNA]</scope>
    <source>
        <strain evidence="3 4">DSM 17809</strain>
    </source>
</reference>
<protein>
    <submittedName>
        <fullName evidence="3">Uncharacterized protein involved in outer membrane biogenesis</fullName>
    </submittedName>
</protein>
<keyword evidence="4" id="KW-1185">Reference proteome</keyword>
<feature type="domain" description="AsmA" evidence="2">
    <location>
        <begin position="29"/>
        <end position="147"/>
    </location>
</feature>
<keyword evidence="1" id="KW-0472">Membrane</keyword>
<dbReference type="InterPro" id="IPR052894">
    <property type="entry name" value="AsmA-related"/>
</dbReference>
<dbReference type="RefSeq" id="WP_354298499.1">
    <property type="nucleotide sequence ID" value="NZ_JBEPLU010000004.1"/>
</dbReference>
<dbReference type="PANTHER" id="PTHR30441">
    <property type="entry name" value="DUF748 DOMAIN-CONTAINING PROTEIN"/>
    <property type="match status" value="1"/>
</dbReference>
<keyword evidence="1" id="KW-0812">Transmembrane</keyword>
<dbReference type="Pfam" id="PF05170">
    <property type="entry name" value="AsmA"/>
    <property type="match status" value="2"/>
</dbReference>
<gene>
    <name evidence="3" type="ORF">ABID41_003775</name>
</gene>
<evidence type="ECO:0000256" key="1">
    <source>
        <dbReference type="SAM" id="Phobius"/>
    </source>
</evidence>
<evidence type="ECO:0000259" key="2">
    <source>
        <dbReference type="Pfam" id="PF05170"/>
    </source>
</evidence>
<sequence>MAEENASKTNRLRGWFKDHRKPLLWTGGIFAALVAGVVMVLAVLDWNMLRGPISRYASERTGREVAIDGDLDVDILSWKPTASVNGLRIGNPAWAGKGRMAEIRRLDVQVELLPLLRGQVILPRLVVDQPNLALVRDRQGRANWSFDRDKPEGEPFRFPPIRYFGVENGRLKFSDARRRLTLDARIQAAERQGRAGRGFVLDGRGSINGAPFTVDVTGGPLLNVRPNRPYPFDANVRAGATRITAKGSIPRPFDLRRFTADFTARGADLSDLYDLTGVALPNTPPYRLGGKLSREDEMWKIAALRGHVGDSDMSGVLSVDTGGERPFLRGDLKSRLLDFDDLAAIFGGAPASGGGETASEGQKAVGRQLAAQRRLLPDATLNVPKIRSMDADVKYSAANVRSPLLPLRGAMVRVKLNNGLLVAEPLRFDLPQGNVAGMARLDARKATPVSAIDVRLSRARLEQVLPVGSGGAPPLTGTLVGRVKLTGAGDSVRQAAGAANGEAMLVVPGGEVREAFAELLGINVTKGLGLLLAKDQSKTDVRCAVAHFQARDGVLRSDHIIFDTKPVLGTGEGTIDLRTERMSLKIAGKPKEARLIRVMAPITVTGPIVQPKIGVEPGRAIAQGGIAAALGALVSPIAAVLPFVDLGLAKDAACGALIAEAGREGAPVARAAR</sequence>
<comment type="caution">
    <text evidence="3">The sequence shown here is derived from an EMBL/GenBank/DDBJ whole genome shotgun (WGS) entry which is preliminary data.</text>
</comment>
<dbReference type="Proteomes" id="UP001549110">
    <property type="component" value="Unassembled WGS sequence"/>
</dbReference>
<dbReference type="EMBL" id="JBEPLU010000004">
    <property type="protein sequence ID" value="MET3528633.1"/>
    <property type="molecule type" value="Genomic_DNA"/>
</dbReference>
<evidence type="ECO:0000313" key="3">
    <source>
        <dbReference type="EMBL" id="MET3528633.1"/>
    </source>
</evidence>
<accession>A0ABV2ENL1</accession>
<dbReference type="InterPro" id="IPR007844">
    <property type="entry name" value="AsmA"/>
</dbReference>
<proteinExistence type="predicted"/>
<organism evidence="3 4">
    <name type="scientific">Phenylobacterium koreense</name>
    <dbReference type="NCBI Taxonomy" id="266125"/>
    <lineage>
        <taxon>Bacteria</taxon>
        <taxon>Pseudomonadati</taxon>
        <taxon>Pseudomonadota</taxon>
        <taxon>Alphaproteobacteria</taxon>
        <taxon>Caulobacterales</taxon>
        <taxon>Caulobacteraceae</taxon>
        <taxon>Phenylobacterium</taxon>
    </lineage>
</organism>
<evidence type="ECO:0000313" key="4">
    <source>
        <dbReference type="Proteomes" id="UP001549110"/>
    </source>
</evidence>
<name>A0ABV2ENL1_9CAUL</name>
<keyword evidence="1" id="KW-1133">Transmembrane helix</keyword>
<feature type="transmembrane region" description="Helical" evidence="1">
    <location>
        <begin position="23"/>
        <end position="44"/>
    </location>
</feature>
<feature type="domain" description="AsmA" evidence="2">
    <location>
        <begin position="172"/>
        <end position="557"/>
    </location>
</feature>
<dbReference type="PANTHER" id="PTHR30441:SF9">
    <property type="entry name" value="ASMA FAMILY PROTEIN YHJG"/>
    <property type="match status" value="1"/>
</dbReference>